<evidence type="ECO:0000256" key="3">
    <source>
        <dbReference type="SAM" id="SignalP"/>
    </source>
</evidence>
<accession>A0ABP9D8H2</accession>
<feature type="region of interest" description="Disordered" evidence="1">
    <location>
        <begin position="58"/>
        <end position="77"/>
    </location>
</feature>
<feature type="chain" id="PRO_5045240399" evidence="3">
    <location>
        <begin position="32"/>
        <end position="141"/>
    </location>
</feature>
<comment type="caution">
    <text evidence="4">The sequence shown here is derived from an EMBL/GenBank/DDBJ whole genome shotgun (WGS) entry which is preliminary data.</text>
</comment>
<dbReference type="RefSeq" id="WP_345695230.1">
    <property type="nucleotide sequence ID" value="NZ_BAABIS010000001.1"/>
</dbReference>
<reference evidence="5" key="1">
    <citation type="journal article" date="2019" name="Int. J. Syst. Evol. Microbiol.">
        <title>The Global Catalogue of Microorganisms (GCM) 10K type strain sequencing project: providing services to taxonomists for standard genome sequencing and annotation.</title>
        <authorList>
            <consortium name="The Broad Institute Genomics Platform"/>
            <consortium name="The Broad Institute Genome Sequencing Center for Infectious Disease"/>
            <person name="Wu L."/>
            <person name="Ma J."/>
        </authorList>
    </citation>
    <scope>NUCLEOTIDE SEQUENCE [LARGE SCALE GENOMIC DNA]</scope>
    <source>
        <strain evidence="5">JCM 13006</strain>
    </source>
</reference>
<feature type="signal peptide" evidence="3">
    <location>
        <begin position="1"/>
        <end position="31"/>
    </location>
</feature>
<protein>
    <submittedName>
        <fullName evidence="4">Uncharacterized protein</fullName>
    </submittedName>
</protein>
<proteinExistence type="predicted"/>
<name>A0ABP9D8H2_9ACTN</name>
<organism evidence="4 5">
    <name type="scientific">Kitasatospora terrestris</name>
    <dbReference type="NCBI Taxonomy" id="258051"/>
    <lineage>
        <taxon>Bacteria</taxon>
        <taxon>Bacillati</taxon>
        <taxon>Actinomycetota</taxon>
        <taxon>Actinomycetes</taxon>
        <taxon>Kitasatosporales</taxon>
        <taxon>Streptomycetaceae</taxon>
        <taxon>Kitasatospora</taxon>
    </lineage>
</organism>
<keyword evidence="3" id="KW-0732">Signal</keyword>
<gene>
    <name evidence="4" type="ORF">GCM10023235_06640</name>
</gene>
<dbReference type="EMBL" id="BAABIS010000001">
    <property type="protein sequence ID" value="GAA4834687.1"/>
    <property type="molecule type" value="Genomic_DNA"/>
</dbReference>
<evidence type="ECO:0000313" key="5">
    <source>
        <dbReference type="Proteomes" id="UP001501752"/>
    </source>
</evidence>
<keyword evidence="5" id="KW-1185">Reference proteome</keyword>
<feature type="transmembrane region" description="Helical" evidence="2">
    <location>
        <begin position="98"/>
        <end position="122"/>
    </location>
</feature>
<keyword evidence="2" id="KW-0812">Transmembrane</keyword>
<keyword evidence="2" id="KW-1133">Transmembrane helix</keyword>
<dbReference type="Proteomes" id="UP001501752">
    <property type="component" value="Unassembled WGS sequence"/>
</dbReference>
<evidence type="ECO:0000256" key="1">
    <source>
        <dbReference type="SAM" id="MobiDB-lite"/>
    </source>
</evidence>
<dbReference type="PROSITE" id="PS51257">
    <property type="entry name" value="PROKAR_LIPOPROTEIN"/>
    <property type="match status" value="1"/>
</dbReference>
<sequence length="141" mass="14068">MQTSSRPATARLLVVCTLLLGLFLMHGAPLAAGGCHDDMARAVAAPAMAFPHLAHPATAGDAAGRDPRAVPAAADTRGGSACLSTPAHGRVVLDPPPLLAVLSVALIVGTGMLATTAGTARLRGPPGGGRRLLLQVCVART</sequence>
<evidence type="ECO:0000256" key="2">
    <source>
        <dbReference type="SAM" id="Phobius"/>
    </source>
</evidence>
<evidence type="ECO:0000313" key="4">
    <source>
        <dbReference type="EMBL" id="GAA4834687.1"/>
    </source>
</evidence>
<keyword evidence="2" id="KW-0472">Membrane</keyword>